<feature type="binding site" evidence="12">
    <location>
        <position position="218"/>
    </location>
    <ligand>
        <name>Zn(2+)</name>
        <dbReference type="ChEBI" id="CHEBI:29105"/>
        <label>1</label>
    </ligand>
</feature>
<keyword evidence="5" id="KW-0378">Hydrolase</keyword>
<evidence type="ECO:0000256" key="12">
    <source>
        <dbReference type="PIRSR" id="PIRSR621190-2"/>
    </source>
</evidence>
<dbReference type="Pfam" id="PF00413">
    <property type="entry name" value="Peptidase_M10"/>
    <property type="match status" value="1"/>
</dbReference>
<dbReference type="KEGG" id="jcu:105636972"/>
<evidence type="ECO:0000256" key="14">
    <source>
        <dbReference type="SAM" id="SignalP"/>
    </source>
</evidence>
<feature type="binding site" evidence="12">
    <location>
        <position position="223"/>
    </location>
    <ligand>
        <name>Ca(2+)</name>
        <dbReference type="ChEBI" id="CHEBI:29108"/>
        <label>3</label>
    </ligand>
</feature>
<evidence type="ECO:0000256" key="4">
    <source>
        <dbReference type="ARBA" id="ARBA00022729"/>
    </source>
</evidence>
<dbReference type="SUPFAM" id="SSF55486">
    <property type="entry name" value="Metalloproteases ('zincins'), catalytic domain"/>
    <property type="match status" value="1"/>
</dbReference>
<dbReference type="AlphaFoldDB" id="A0A067LBY1"/>
<evidence type="ECO:0000256" key="8">
    <source>
        <dbReference type="ARBA" id="ARBA00023145"/>
    </source>
</evidence>
<comment type="cofactor">
    <cofactor evidence="12">
        <name>Ca(2+)</name>
        <dbReference type="ChEBI" id="CHEBI:29108"/>
    </cofactor>
    <text evidence="12">Can bind about 5 Ca(2+) ions per subunit.</text>
</comment>
<evidence type="ECO:0000313" key="17">
    <source>
        <dbReference type="EMBL" id="KDP45997.1"/>
    </source>
</evidence>
<dbReference type="InterPro" id="IPR033739">
    <property type="entry name" value="M10A_MMP"/>
</dbReference>
<comment type="similarity">
    <text evidence="1">Belongs to the peptidase M10A family. Matrix metalloproteinases (MMPs) subfamily.</text>
</comment>
<reference evidence="16 18" key="1">
    <citation type="journal article" date="2014" name="PLoS ONE">
        <title>Global Analysis of Gene Expression Profiles in Physic Nut (Jatropha curcas L.) Seedlings Exposed to Salt Stress.</title>
        <authorList>
            <person name="Zhang L."/>
            <person name="Zhang C."/>
            <person name="Wu P."/>
            <person name="Chen Y."/>
            <person name="Li M."/>
            <person name="Jiang H."/>
            <person name="Wu G."/>
        </authorList>
    </citation>
    <scope>NUCLEOTIDE SEQUENCE [LARGE SCALE GENOMIC DNA]</scope>
    <source>
        <strain evidence="18">cv. GZQX0401</strain>
        <tissue evidence="16">Young leaves</tissue>
    </source>
</reference>
<dbReference type="Proteomes" id="UP000027138">
    <property type="component" value="Unassembled WGS sequence"/>
</dbReference>
<dbReference type="SUPFAM" id="SSF47090">
    <property type="entry name" value="PGBD-like"/>
    <property type="match status" value="1"/>
</dbReference>
<feature type="binding site" evidence="12">
    <location>
        <position position="243"/>
    </location>
    <ligand>
        <name>Ca(2+)</name>
        <dbReference type="ChEBI" id="CHEBI:29108"/>
        <label>3</label>
    </ligand>
</feature>
<evidence type="ECO:0000256" key="3">
    <source>
        <dbReference type="ARBA" id="ARBA00022723"/>
    </source>
</evidence>
<feature type="binding site" evidence="12">
    <location>
        <position position="216"/>
    </location>
    <ligand>
        <name>Zn(2+)</name>
        <dbReference type="ChEBI" id="CHEBI:29105"/>
        <label>1</label>
    </ligand>
</feature>
<evidence type="ECO:0000256" key="2">
    <source>
        <dbReference type="ARBA" id="ARBA00022670"/>
    </source>
</evidence>
<evidence type="ECO:0000256" key="6">
    <source>
        <dbReference type="ARBA" id="ARBA00022833"/>
    </source>
</evidence>
<evidence type="ECO:0000313" key="16">
    <source>
        <dbReference type="EMBL" id="KDP45996.1"/>
    </source>
</evidence>
<proteinExistence type="inferred from homology"/>
<dbReference type="GO" id="GO:0030198">
    <property type="term" value="P:extracellular matrix organization"/>
    <property type="evidence" value="ECO:0007669"/>
    <property type="project" value="TreeGrafter"/>
</dbReference>
<gene>
    <name evidence="16" type="ORF">JCGZ_11899</name>
    <name evidence="17" type="ORF">JCGZ_11900</name>
</gene>
<feature type="short sequence motif" description="Cysteine switch" evidence="13">
    <location>
        <begin position="115"/>
        <end position="146"/>
    </location>
</feature>
<dbReference type="GO" id="GO:0008270">
    <property type="term" value="F:zinc ion binding"/>
    <property type="evidence" value="ECO:0007669"/>
    <property type="project" value="InterPro"/>
</dbReference>
<dbReference type="STRING" id="180498.A0A067LBY1"/>
<feature type="binding site" evidence="11">
    <location>
        <position position="265"/>
    </location>
    <ligand>
        <name>Zn(2+)</name>
        <dbReference type="ChEBI" id="CHEBI:29105"/>
        <label>2</label>
        <note>catalytic</note>
    </ligand>
</feature>
<evidence type="ECO:0000256" key="7">
    <source>
        <dbReference type="ARBA" id="ARBA00023049"/>
    </source>
</evidence>
<feature type="chain" id="PRO_5014010311" description="Peptidase metallopeptidase domain-containing protein" evidence="14">
    <location>
        <begin position="28"/>
        <end position="309"/>
    </location>
</feature>
<feature type="binding site" evidence="12">
    <location>
        <position position="283"/>
    </location>
    <ligand>
        <name>Zn(2+)</name>
        <dbReference type="ChEBI" id="CHEBI:29105"/>
        <label>2</label>
        <note>catalytic</note>
    </ligand>
</feature>
<dbReference type="InterPro" id="IPR036365">
    <property type="entry name" value="PGBD-like_sf"/>
</dbReference>
<keyword evidence="12" id="KW-0106">Calcium</keyword>
<feature type="binding site" evidence="12">
    <location>
        <position position="206"/>
    </location>
    <ligand>
        <name>Ca(2+)</name>
        <dbReference type="ChEBI" id="CHEBI:29108"/>
        <label>2</label>
    </ligand>
</feature>
<evidence type="ECO:0000313" key="18">
    <source>
        <dbReference type="Proteomes" id="UP000027138"/>
    </source>
</evidence>
<dbReference type="GO" id="GO:0006508">
    <property type="term" value="P:proteolysis"/>
    <property type="evidence" value="ECO:0007669"/>
    <property type="project" value="UniProtKB-KW"/>
</dbReference>
<dbReference type="GO" id="GO:0030574">
    <property type="term" value="P:collagen catabolic process"/>
    <property type="evidence" value="ECO:0007669"/>
    <property type="project" value="TreeGrafter"/>
</dbReference>
<feature type="binding site" evidence="12">
    <location>
        <position position="246"/>
    </location>
    <ligand>
        <name>Ca(2+)</name>
        <dbReference type="ChEBI" id="CHEBI:29108"/>
        <label>1</label>
    </ligand>
</feature>
<keyword evidence="18" id="KW-1185">Reference proteome</keyword>
<evidence type="ECO:0000256" key="13">
    <source>
        <dbReference type="PIRSR" id="PIRSR621190-5"/>
    </source>
</evidence>
<protein>
    <recommendedName>
        <fullName evidence="15">Peptidase metallopeptidase domain-containing protein</fullName>
    </recommendedName>
</protein>
<dbReference type="PROSITE" id="PS00546">
    <property type="entry name" value="CYSTEINE_SWITCH"/>
    <property type="match status" value="1"/>
</dbReference>
<dbReference type="EMBL" id="KK914224">
    <property type="protein sequence ID" value="KDP45997.1"/>
    <property type="molecule type" value="Genomic_DNA"/>
</dbReference>
<dbReference type="PANTHER" id="PTHR10201:SF213">
    <property type="entry name" value="METALLOENDOPROTEINASE 2-MMP-LIKE"/>
    <property type="match status" value="1"/>
</dbReference>
<name>A0A067LBY1_JATCU</name>
<evidence type="ECO:0000259" key="15">
    <source>
        <dbReference type="SMART" id="SM00235"/>
    </source>
</evidence>
<dbReference type="InterPro" id="IPR021158">
    <property type="entry name" value="Pept_M10A_Zn_BS"/>
</dbReference>
<evidence type="ECO:0000256" key="1">
    <source>
        <dbReference type="ARBA" id="ARBA00009614"/>
    </source>
</evidence>
<evidence type="ECO:0000256" key="5">
    <source>
        <dbReference type="ARBA" id="ARBA00022801"/>
    </source>
</evidence>
<dbReference type="InterPro" id="IPR021190">
    <property type="entry name" value="Pept_M10A"/>
</dbReference>
<evidence type="ECO:0000256" key="10">
    <source>
        <dbReference type="PIRSR" id="PIRSR001191-1"/>
    </source>
</evidence>
<evidence type="ECO:0000256" key="9">
    <source>
        <dbReference type="ARBA" id="ARBA00023180"/>
    </source>
</evidence>
<dbReference type="FunFam" id="3.40.390.10:FF:000018">
    <property type="entry name" value="Metalloendoproteinase 1"/>
    <property type="match status" value="1"/>
</dbReference>
<feature type="binding site" evidence="11">
    <location>
        <position position="269"/>
    </location>
    <ligand>
        <name>Zn(2+)</name>
        <dbReference type="ChEBI" id="CHEBI:29105"/>
        <label>2</label>
        <note>catalytic</note>
    </ligand>
</feature>
<feature type="binding site" evidence="12">
    <location>
        <position position="231"/>
    </location>
    <ligand>
        <name>Zn(2+)</name>
        <dbReference type="ChEBI" id="CHEBI:29105"/>
        <label>1</label>
    </ligand>
</feature>
<dbReference type="GO" id="GO:0004222">
    <property type="term" value="F:metalloendopeptidase activity"/>
    <property type="evidence" value="ECO:0007669"/>
    <property type="project" value="InterPro"/>
</dbReference>
<dbReference type="InterPro" id="IPR006026">
    <property type="entry name" value="Peptidase_Metallo"/>
</dbReference>
<feature type="binding site" evidence="11">
    <location>
        <position position="275"/>
    </location>
    <ligand>
        <name>Zn(2+)</name>
        <dbReference type="ChEBI" id="CHEBI:29105"/>
        <label>2</label>
        <note>catalytic</note>
    </ligand>
</feature>
<dbReference type="SMART" id="SM00235">
    <property type="entry name" value="ZnMc"/>
    <property type="match status" value="1"/>
</dbReference>
<evidence type="ECO:0000256" key="11">
    <source>
        <dbReference type="PIRSR" id="PIRSR001191-2"/>
    </source>
</evidence>
<keyword evidence="9" id="KW-0325">Glycoprotein</keyword>
<organism evidence="16 18">
    <name type="scientific">Jatropha curcas</name>
    <name type="common">Barbados nut</name>
    <dbReference type="NCBI Taxonomy" id="180498"/>
    <lineage>
        <taxon>Eukaryota</taxon>
        <taxon>Viridiplantae</taxon>
        <taxon>Streptophyta</taxon>
        <taxon>Embryophyta</taxon>
        <taxon>Tracheophyta</taxon>
        <taxon>Spermatophyta</taxon>
        <taxon>Magnoliopsida</taxon>
        <taxon>eudicotyledons</taxon>
        <taxon>Gunneridae</taxon>
        <taxon>Pentapetalae</taxon>
        <taxon>rosids</taxon>
        <taxon>fabids</taxon>
        <taxon>Malpighiales</taxon>
        <taxon>Euphorbiaceae</taxon>
        <taxon>Crotonoideae</taxon>
        <taxon>Jatropheae</taxon>
        <taxon>Jatropha</taxon>
    </lineage>
</organism>
<keyword evidence="2" id="KW-0645">Protease</keyword>
<feature type="active site" evidence="10">
    <location>
        <position position="266"/>
    </location>
</feature>
<comment type="cofactor">
    <cofactor evidence="12">
        <name>Zn(2+)</name>
        <dbReference type="ChEBI" id="CHEBI:29105"/>
    </cofactor>
    <text evidence="12">Binds 2 Zn(2+) ions per subunit.</text>
</comment>
<dbReference type="PIRSF" id="PIRSF001191">
    <property type="entry name" value="Peptidase_M10A_matrix"/>
    <property type="match status" value="1"/>
</dbReference>
<dbReference type="Pfam" id="PF01471">
    <property type="entry name" value="PG_binding_1"/>
    <property type="match status" value="1"/>
</dbReference>
<keyword evidence="8" id="KW-0865">Zymogen</keyword>
<keyword evidence="6 11" id="KW-0862">Zinc</keyword>
<dbReference type="InterPro" id="IPR024079">
    <property type="entry name" value="MetalloPept_cat_dom_sf"/>
</dbReference>
<dbReference type="EMBL" id="KK914224">
    <property type="protein sequence ID" value="KDP45996.1"/>
    <property type="molecule type" value="Genomic_DNA"/>
</dbReference>
<dbReference type="OrthoDB" id="406838at2759"/>
<feature type="domain" description="Peptidase metallopeptidase" evidence="15">
    <location>
        <begin position="154"/>
        <end position="309"/>
    </location>
</feature>
<dbReference type="InterPro" id="IPR001818">
    <property type="entry name" value="Pept_M10_metallopeptidase"/>
</dbReference>
<sequence>MASTKISIFSFSLIVLISFFCSRLALSHSNTEKLSPFAFLEHLQGSKKGDKIKGIHELKKYLKHFGYLSCENQSFADDDEFDDVLESALKVYQLNYHLNTTGFLDYETMSIMMMPRCGIPDIINGSTRMLSGKNNHRHSSSSFHMVSHYTFFRGKPKWPVSKYNLTYGFEPSTPTEARGAVANAFETWATVTKFKFTSVQDYKTADLKIGFYRGEHGDGLPFDGPGGITAHAFAPQDGRFHYDADEKYAVGAVQGAFDLKTVALHEIGHLLGLQHSSLQAAVMYAYTSRGVTKDLTADDVQGIRALYNF</sequence>
<dbReference type="InterPro" id="IPR002477">
    <property type="entry name" value="Peptidoglycan-bd-like"/>
</dbReference>
<accession>A0A067LBY1</accession>
<feature type="binding site" evidence="12">
    <location>
        <position position="241"/>
    </location>
    <ligand>
        <name>Zn(2+)</name>
        <dbReference type="ChEBI" id="CHEBI:29105"/>
        <label>1</label>
    </ligand>
</feature>
<dbReference type="PANTHER" id="PTHR10201">
    <property type="entry name" value="MATRIX METALLOPROTEINASE"/>
    <property type="match status" value="1"/>
</dbReference>
<feature type="binding site" evidence="12">
    <location>
        <position position="224"/>
    </location>
    <ligand>
        <name>Ca(2+)</name>
        <dbReference type="ChEBI" id="CHEBI:29108"/>
        <label>3</label>
    </ligand>
</feature>
<dbReference type="Gene3D" id="3.40.390.10">
    <property type="entry name" value="Collagenase (Catalytic Domain)"/>
    <property type="match status" value="1"/>
</dbReference>
<feature type="binding site" description="in inhibited form" evidence="12">
    <location>
        <position position="117"/>
    </location>
    <ligand>
        <name>Zn(2+)</name>
        <dbReference type="ChEBI" id="CHEBI:29105"/>
        <label>2</label>
        <note>catalytic</note>
    </ligand>
</feature>
<feature type="binding site" evidence="12">
    <location>
        <position position="246"/>
    </location>
    <ligand>
        <name>Ca(2+)</name>
        <dbReference type="ChEBI" id="CHEBI:29108"/>
        <label>3</label>
    </ligand>
</feature>
<keyword evidence="3 11" id="KW-0479">Metal-binding</keyword>
<keyword evidence="7" id="KW-0482">Metalloprotease</keyword>
<dbReference type="PRINTS" id="PR00138">
    <property type="entry name" value="MATRIXIN"/>
</dbReference>
<dbReference type="CDD" id="cd04278">
    <property type="entry name" value="ZnMc_MMP"/>
    <property type="match status" value="1"/>
</dbReference>
<keyword evidence="4 14" id="KW-0732">Signal</keyword>
<dbReference type="GO" id="GO:0031012">
    <property type="term" value="C:extracellular matrix"/>
    <property type="evidence" value="ECO:0007669"/>
    <property type="project" value="InterPro"/>
</dbReference>
<feature type="signal peptide" evidence="14">
    <location>
        <begin position="1"/>
        <end position="27"/>
    </location>
</feature>